<feature type="compositionally biased region" description="Low complexity" evidence="9">
    <location>
        <begin position="1072"/>
        <end position="1088"/>
    </location>
</feature>
<dbReference type="SMART" id="SM00382">
    <property type="entry name" value="AAA"/>
    <property type="match status" value="1"/>
</dbReference>
<dbReference type="PANTHER" id="PTHR24221:SF651">
    <property type="entry name" value="HEAVY METAL TOLERANCE PROTEIN"/>
    <property type="match status" value="1"/>
</dbReference>
<keyword evidence="7 10" id="KW-0472">Membrane</keyword>
<feature type="region of interest" description="Disordered" evidence="9">
    <location>
        <begin position="996"/>
        <end position="1291"/>
    </location>
</feature>
<proteinExistence type="inferred from homology"/>
<dbReference type="eggNOG" id="KOG0056">
    <property type="taxonomic scope" value="Eukaryota"/>
</dbReference>
<evidence type="ECO:0000256" key="1">
    <source>
        <dbReference type="ARBA" id="ARBA00004141"/>
    </source>
</evidence>
<reference evidence="13 14" key="1">
    <citation type="journal article" date="2013" name="PLoS Genet.">
        <title>The genome and development-dependent transcriptomes of Pyronema confluens: a window into fungal evolution.</title>
        <authorList>
            <person name="Traeger S."/>
            <person name="Altegoer F."/>
            <person name="Freitag M."/>
            <person name="Gabaldon T."/>
            <person name="Kempken F."/>
            <person name="Kumar A."/>
            <person name="Marcet-Houben M."/>
            <person name="Poggeler S."/>
            <person name="Stajich J.E."/>
            <person name="Nowrousian M."/>
        </authorList>
    </citation>
    <scope>NUCLEOTIDE SEQUENCE [LARGE SCALE GENOMIC DNA]</scope>
    <source>
        <strain evidence="14">CBS 100304</strain>
        <tissue evidence="13">Vegetative mycelium</tissue>
    </source>
</reference>
<feature type="domain" description="ABC transmembrane type-1" evidence="12">
    <location>
        <begin position="310"/>
        <end position="593"/>
    </location>
</feature>
<evidence type="ECO:0000256" key="9">
    <source>
        <dbReference type="SAM" id="MobiDB-lite"/>
    </source>
</evidence>
<dbReference type="InterPro" id="IPR011527">
    <property type="entry name" value="ABC1_TM_dom"/>
</dbReference>
<feature type="transmembrane region" description="Helical" evidence="10">
    <location>
        <begin position="110"/>
        <end position="134"/>
    </location>
</feature>
<feature type="region of interest" description="Disordered" evidence="9">
    <location>
        <begin position="890"/>
        <end position="922"/>
    </location>
</feature>
<dbReference type="InterPro" id="IPR027417">
    <property type="entry name" value="P-loop_NTPase"/>
</dbReference>
<evidence type="ECO:0000259" key="12">
    <source>
        <dbReference type="PROSITE" id="PS50929"/>
    </source>
</evidence>
<evidence type="ECO:0000256" key="8">
    <source>
        <dbReference type="ARBA" id="ARBA00024363"/>
    </source>
</evidence>
<dbReference type="InterPro" id="IPR003439">
    <property type="entry name" value="ABC_transporter-like_ATP-bd"/>
</dbReference>
<name>U4LSA7_PYROM</name>
<comment type="similarity">
    <text evidence="8">Belongs to the ABC transporter superfamily. ABCB family. Heavy Metal importer (TC 3.A.1.210) subfamily.</text>
</comment>
<feature type="compositionally biased region" description="Polar residues" evidence="9">
    <location>
        <begin position="897"/>
        <end position="922"/>
    </location>
</feature>
<dbReference type="InterPro" id="IPR036640">
    <property type="entry name" value="ABC1_TM_sf"/>
</dbReference>
<dbReference type="Pfam" id="PF00664">
    <property type="entry name" value="ABC_membrane"/>
    <property type="match status" value="1"/>
</dbReference>
<dbReference type="Pfam" id="PF00005">
    <property type="entry name" value="ABC_tran"/>
    <property type="match status" value="1"/>
</dbReference>
<sequence>MLTCCFGRPYIRASLPSVFEISREQPHFLRSRSEPPALSRTSVYRFCCSTAGTSVMAEALAMSKAALAVACSVHYVYPSALFAWFLGSQAASFLSLKTATASKKPYQKRLFVFLQMLVIASYVAEAVLMCVHALVEQGWWATSDNAIYILMSILVWGFLEVAIIDTEKPVWYPYYGTWILSFVAEAILLSLSITSTVADRSKYDFFRTIIQGCRLFVFFGMPAGLMIARRKDLENSGEEAAQLLVSETQEPTYGSIPEWDNDIEGINQAKARMQKKLKESGNWWTYIKSYSVFLPHIWPYGQKLLQLNMALVGVCLLVERVLNVLVPHQLGVVTDALMQGGGTIPWAPLCLYVIYRFMMSRAGVSAIQSYLWMPIDQYSHRSLTTAAYNHVMSLSYDFHTSRNTGEIWSSINQGRSVSGFIETFLFQVGPMMIDLCVAFAYFYILFDVYMALIVAVVSVSFLYVTAKLSARKNALRRELNHNARNEVGILVETISSWTTVNYFNRVPYEQTRYDRAVGLYQTAERKWTIGITVLGASQSLVFTLGLLAASFLAVYQVSRGVRPVGSFVTLLSYWAQLSIPLSFFADFLRRIQNQLLDSERLLELFETVPAMKDESDAIDLDTTKGEIEFENVSFSYDVRKPAISDMSFRVAPGTTVAFVGETGGGKTTCLKLLYRFYDVKSGSIKVDGHDIRGIKLDSFRKHIGVVPQDPQLFNDTIINNLKYANFDATDEEIHAACRAASIHDKIMSFPDGYLSKVGERGIKLSGGELQRISIARAMLKNPRIILLDEATSMIDMETEQHIQEAFQQLAKDRTMFIVAHRLSTIMNADMIMVIKEGRIIERGSHEELLHIQGKYYRMWSRQSKPADPKPAESKKPLLIEDLFSMSAKDESYESEAMHSQGSRRLQIPESSNSIRRQSGPSTVTFSLPEQRAYWNFGYRQPPTNPRLAIPNHGILKNTSHPQVPNGSARNVGVSMKSLFQLKPDAKEFVPRRLSVTEQDPAPEVGSNVSSQPQKVEEEVVSSNDNNQQTTTETASEPEPIGTESSTNDTALETLAVQENAQLDEKYPALDVTRSSSTSTATTIIPESSGEVATDVDPVSDAPAGTRRRRRRVRRRSSRKLGTSASSDETLEADQSSPSDGAESDVPDAVVADATPTKVQRSEGENVEILNGNASKPKRRFRNGSKSKNQGTEPATEKPSTATALSSLAPMNGAVVEVRPRSESIGQNGTKLVKAPASMENKRPITSANVPSDLSRRKASINGQVQEQKSAAPRKAQKAPLGGGSGNSTSEA</sequence>
<evidence type="ECO:0000256" key="2">
    <source>
        <dbReference type="ARBA" id="ARBA00022448"/>
    </source>
</evidence>
<evidence type="ECO:0000256" key="4">
    <source>
        <dbReference type="ARBA" id="ARBA00022741"/>
    </source>
</evidence>
<evidence type="ECO:0000313" key="13">
    <source>
        <dbReference type="EMBL" id="CCX32225.1"/>
    </source>
</evidence>
<dbReference type="PROSITE" id="PS00211">
    <property type="entry name" value="ABC_TRANSPORTER_1"/>
    <property type="match status" value="1"/>
</dbReference>
<evidence type="ECO:0000313" key="14">
    <source>
        <dbReference type="Proteomes" id="UP000018144"/>
    </source>
</evidence>
<evidence type="ECO:0000256" key="5">
    <source>
        <dbReference type="ARBA" id="ARBA00022840"/>
    </source>
</evidence>
<keyword evidence="4" id="KW-0547">Nucleotide-binding</keyword>
<feature type="domain" description="ABC transporter" evidence="11">
    <location>
        <begin position="627"/>
        <end position="861"/>
    </location>
</feature>
<feature type="compositionally biased region" description="Basic residues" evidence="9">
    <location>
        <begin position="1175"/>
        <end position="1184"/>
    </location>
</feature>
<dbReference type="GO" id="GO:0005524">
    <property type="term" value="F:ATP binding"/>
    <property type="evidence" value="ECO:0007669"/>
    <property type="project" value="UniProtKB-KW"/>
</dbReference>
<dbReference type="InterPro" id="IPR003593">
    <property type="entry name" value="AAA+_ATPase"/>
</dbReference>
<protein>
    <submittedName>
        <fullName evidence="13">Similar to Heavy metal tolerance protein acc. no. Q02592</fullName>
    </submittedName>
</protein>
<dbReference type="Gene3D" id="1.20.1560.10">
    <property type="entry name" value="ABC transporter type 1, transmembrane domain"/>
    <property type="match status" value="1"/>
</dbReference>
<dbReference type="SUPFAM" id="SSF52540">
    <property type="entry name" value="P-loop containing nucleoside triphosphate hydrolases"/>
    <property type="match status" value="1"/>
</dbReference>
<dbReference type="InterPro" id="IPR017871">
    <property type="entry name" value="ABC_transporter-like_CS"/>
</dbReference>
<dbReference type="Gene3D" id="3.40.50.300">
    <property type="entry name" value="P-loop containing nucleotide triphosphate hydrolases"/>
    <property type="match status" value="1"/>
</dbReference>
<dbReference type="GO" id="GO:0140359">
    <property type="term" value="F:ABC-type transporter activity"/>
    <property type="evidence" value="ECO:0007669"/>
    <property type="project" value="InterPro"/>
</dbReference>
<organism evidence="13 14">
    <name type="scientific">Pyronema omphalodes (strain CBS 100304)</name>
    <name type="common">Pyronema confluens</name>
    <dbReference type="NCBI Taxonomy" id="1076935"/>
    <lineage>
        <taxon>Eukaryota</taxon>
        <taxon>Fungi</taxon>
        <taxon>Dikarya</taxon>
        <taxon>Ascomycota</taxon>
        <taxon>Pezizomycotina</taxon>
        <taxon>Pezizomycetes</taxon>
        <taxon>Pezizales</taxon>
        <taxon>Pyronemataceae</taxon>
        <taxon>Pyronema</taxon>
    </lineage>
</organism>
<feature type="transmembrane region" description="Helical" evidence="10">
    <location>
        <begin position="65"/>
        <end position="87"/>
    </location>
</feature>
<comment type="subcellular location">
    <subcellularLocation>
        <location evidence="1">Membrane</location>
        <topology evidence="1">Multi-pass membrane protein</topology>
    </subcellularLocation>
</comment>
<evidence type="ECO:0000256" key="6">
    <source>
        <dbReference type="ARBA" id="ARBA00022989"/>
    </source>
</evidence>
<dbReference type="OMA" id="TTHENVY"/>
<dbReference type="GO" id="GO:0005774">
    <property type="term" value="C:vacuolar membrane"/>
    <property type="evidence" value="ECO:0007669"/>
    <property type="project" value="TreeGrafter"/>
</dbReference>
<feature type="compositionally biased region" description="Basic residues" evidence="9">
    <location>
        <begin position="1105"/>
        <end position="1118"/>
    </location>
</feature>
<dbReference type="OrthoDB" id="6500128at2759"/>
<dbReference type="Proteomes" id="UP000018144">
    <property type="component" value="Unassembled WGS sequence"/>
</dbReference>
<dbReference type="GO" id="GO:0016887">
    <property type="term" value="F:ATP hydrolysis activity"/>
    <property type="evidence" value="ECO:0007669"/>
    <property type="project" value="InterPro"/>
</dbReference>
<dbReference type="CDD" id="cd18583">
    <property type="entry name" value="ABC_6TM_HMT1"/>
    <property type="match status" value="1"/>
</dbReference>
<dbReference type="PROSITE" id="PS50929">
    <property type="entry name" value="ABC_TM1F"/>
    <property type="match status" value="1"/>
</dbReference>
<dbReference type="STRING" id="1076935.U4LSA7"/>
<dbReference type="SUPFAM" id="SSF90123">
    <property type="entry name" value="ABC transporter transmembrane region"/>
    <property type="match status" value="1"/>
</dbReference>
<evidence type="ECO:0000256" key="10">
    <source>
        <dbReference type="SAM" id="Phobius"/>
    </source>
</evidence>
<feature type="transmembrane region" description="Helical" evidence="10">
    <location>
        <begin position="529"/>
        <end position="555"/>
    </location>
</feature>
<evidence type="ECO:0000256" key="3">
    <source>
        <dbReference type="ARBA" id="ARBA00022692"/>
    </source>
</evidence>
<evidence type="ECO:0000256" key="7">
    <source>
        <dbReference type="ARBA" id="ARBA00023136"/>
    </source>
</evidence>
<dbReference type="EMBL" id="HF935733">
    <property type="protein sequence ID" value="CCX32225.1"/>
    <property type="molecule type" value="Genomic_DNA"/>
</dbReference>
<feature type="compositionally biased region" description="Polar residues" evidence="9">
    <location>
        <begin position="1020"/>
        <end position="1034"/>
    </location>
</feature>
<evidence type="ECO:0000259" key="11">
    <source>
        <dbReference type="PROSITE" id="PS50893"/>
    </source>
</evidence>
<dbReference type="PANTHER" id="PTHR24221">
    <property type="entry name" value="ATP-BINDING CASSETTE SUB-FAMILY B"/>
    <property type="match status" value="1"/>
</dbReference>
<keyword evidence="5" id="KW-0067">ATP-binding</keyword>
<feature type="transmembrane region" description="Helical" evidence="10">
    <location>
        <begin position="448"/>
        <end position="466"/>
    </location>
</feature>
<dbReference type="PROSITE" id="PS50893">
    <property type="entry name" value="ABC_TRANSPORTER_2"/>
    <property type="match status" value="1"/>
</dbReference>
<dbReference type="FunFam" id="3.40.50.300:FF:000287">
    <property type="entry name" value="Multidrug ABC transporter ATP-binding protein"/>
    <property type="match status" value="1"/>
</dbReference>
<feature type="transmembrane region" description="Helical" evidence="10">
    <location>
        <begin position="171"/>
        <end position="193"/>
    </location>
</feature>
<keyword evidence="3 10" id="KW-0812">Transmembrane</keyword>
<feature type="compositionally biased region" description="Polar residues" evidence="9">
    <location>
        <begin position="1042"/>
        <end position="1060"/>
    </location>
</feature>
<accession>U4LSA7</accession>
<gene>
    <name evidence="13" type="ORF">PCON_12563</name>
</gene>
<keyword evidence="6 10" id="KW-1133">Transmembrane helix</keyword>
<feature type="compositionally biased region" description="Polar residues" evidence="9">
    <location>
        <begin position="1185"/>
        <end position="1205"/>
    </location>
</feature>
<feature type="transmembrane region" description="Helical" evidence="10">
    <location>
        <begin position="205"/>
        <end position="228"/>
    </location>
</feature>
<feature type="transmembrane region" description="Helical" evidence="10">
    <location>
        <begin position="146"/>
        <end position="164"/>
    </location>
</feature>
<dbReference type="InterPro" id="IPR039421">
    <property type="entry name" value="Type_1_exporter"/>
</dbReference>
<feature type="compositionally biased region" description="Polar residues" evidence="9">
    <location>
        <begin position="1119"/>
        <end position="1138"/>
    </location>
</feature>
<keyword evidence="14" id="KW-1185">Reference proteome</keyword>
<keyword evidence="2" id="KW-0813">Transport</keyword>